<dbReference type="Proteomes" id="UP000219281">
    <property type="component" value="Unassembled WGS sequence"/>
</dbReference>
<dbReference type="InterPro" id="IPR036291">
    <property type="entry name" value="NAD(P)-bd_dom_sf"/>
</dbReference>
<evidence type="ECO:0000313" key="3">
    <source>
        <dbReference type="Proteomes" id="UP000219281"/>
    </source>
</evidence>
<dbReference type="SUPFAM" id="SSF51735">
    <property type="entry name" value="NAD(P)-binding Rossmann-fold domains"/>
    <property type="match status" value="1"/>
</dbReference>
<dbReference type="PRINTS" id="PR00081">
    <property type="entry name" value="GDHRDH"/>
</dbReference>
<protein>
    <submittedName>
        <fullName evidence="2">Short-chain dehydrogenase</fullName>
    </submittedName>
</protein>
<dbReference type="InterPro" id="IPR053011">
    <property type="entry name" value="SDR_family_member_7"/>
</dbReference>
<dbReference type="PROSITE" id="PS00061">
    <property type="entry name" value="ADH_SHORT"/>
    <property type="match status" value="1"/>
</dbReference>
<dbReference type="Gene3D" id="3.40.50.720">
    <property type="entry name" value="NAD(P)-binding Rossmann-like Domain"/>
    <property type="match status" value="1"/>
</dbReference>
<dbReference type="PANTHER" id="PTHR44269">
    <property type="entry name" value="DEHYDROGENASE/REDUCTASE SDR FAMILY MEMBER 7-RELATED"/>
    <property type="match status" value="1"/>
</dbReference>
<reference evidence="3" key="1">
    <citation type="submission" date="2017-09" db="EMBL/GenBank/DDBJ databases">
        <authorList>
            <person name="Varghese N."/>
            <person name="Submissions S."/>
        </authorList>
    </citation>
    <scope>NUCLEOTIDE SEQUENCE [LARGE SCALE GENOMIC DNA]</scope>
    <source>
        <strain evidence="3">CGMCC 1.12803</strain>
    </source>
</reference>
<dbReference type="InterPro" id="IPR020904">
    <property type="entry name" value="Sc_DH/Rdtase_CS"/>
</dbReference>
<name>A0A286AEZ3_9SPHI</name>
<evidence type="ECO:0000256" key="1">
    <source>
        <dbReference type="RuleBase" id="RU000363"/>
    </source>
</evidence>
<comment type="similarity">
    <text evidence="1">Belongs to the short-chain dehydrogenases/reductases (SDR) family.</text>
</comment>
<gene>
    <name evidence="2" type="ORF">SAMN06297358_4206</name>
</gene>
<sequence length="268" mass="29681">MLKLLLPMKNKVVWITGASSGIGEALVYELSAAGAKLIISSRNRDELFRVKQNCKNQIDLHVLSLDLEDSENLTTKAQEAIRIYGHIDILINSGGISQRALALETDFATEKRFMDINFWGTVILSKAVLPQMIKRNTGSIVCVSSLVGKFGTRLRSAYSASKHALHGYFESLRIELDNPNIHILLACPGFIKTKVTINALTEDGSKQGTMDEAQENGMPAEECAKQIIRAIEKKKDEVYIGGKEVKGVLLKRLFPSYFAKIIKKAKVT</sequence>
<dbReference type="Pfam" id="PF00106">
    <property type="entry name" value="adh_short"/>
    <property type="match status" value="1"/>
</dbReference>
<organism evidence="2 3">
    <name type="scientific">Pedobacter xixiisoli</name>
    <dbReference type="NCBI Taxonomy" id="1476464"/>
    <lineage>
        <taxon>Bacteria</taxon>
        <taxon>Pseudomonadati</taxon>
        <taxon>Bacteroidota</taxon>
        <taxon>Sphingobacteriia</taxon>
        <taxon>Sphingobacteriales</taxon>
        <taxon>Sphingobacteriaceae</taxon>
        <taxon>Pedobacter</taxon>
    </lineage>
</organism>
<evidence type="ECO:0000313" key="2">
    <source>
        <dbReference type="EMBL" id="SOD20483.1"/>
    </source>
</evidence>
<dbReference type="PRINTS" id="PR00080">
    <property type="entry name" value="SDRFAMILY"/>
</dbReference>
<proteinExistence type="inferred from homology"/>
<dbReference type="InterPro" id="IPR002347">
    <property type="entry name" value="SDR_fam"/>
</dbReference>
<dbReference type="NCBIfam" id="NF004825">
    <property type="entry name" value="PRK06181.1"/>
    <property type="match status" value="1"/>
</dbReference>
<dbReference type="PANTHER" id="PTHR44269:SF1">
    <property type="entry name" value="DEHYDROGENASE_REDUCTASE SDR FAMILY MEMBER 7"/>
    <property type="match status" value="1"/>
</dbReference>
<dbReference type="EMBL" id="OCMT01000005">
    <property type="protein sequence ID" value="SOD20483.1"/>
    <property type="molecule type" value="Genomic_DNA"/>
</dbReference>
<dbReference type="CDD" id="cd05332">
    <property type="entry name" value="11beta-HSD1_like_SDR_c"/>
    <property type="match status" value="1"/>
</dbReference>
<accession>A0A286AEZ3</accession>
<keyword evidence="3" id="KW-1185">Reference proteome</keyword>
<dbReference type="AlphaFoldDB" id="A0A286AEZ3"/>